<organism evidence="2 3">
    <name type="scientific">Bartonella japonica</name>
    <dbReference type="NCBI Taxonomy" id="357761"/>
    <lineage>
        <taxon>Bacteria</taxon>
        <taxon>Pseudomonadati</taxon>
        <taxon>Pseudomonadota</taxon>
        <taxon>Alphaproteobacteria</taxon>
        <taxon>Hyphomicrobiales</taxon>
        <taxon>Bartonellaceae</taxon>
        <taxon>Bartonella</taxon>
    </lineage>
</organism>
<reference evidence="2 3" key="1">
    <citation type="submission" date="2024-06" db="EMBL/GenBank/DDBJ databases">
        <title>Genomic Encyclopedia of Type Strains, Phase IV (KMG-IV): sequencing the most valuable type-strain genomes for metagenomic binning, comparative biology and taxonomic classification.</title>
        <authorList>
            <person name="Goeker M."/>
        </authorList>
    </citation>
    <scope>NUCLEOTIDE SEQUENCE [LARGE SCALE GENOMIC DNA]</scope>
    <source>
        <strain evidence="2 3">DSM 23650</strain>
    </source>
</reference>
<protein>
    <submittedName>
        <fullName evidence="2">Uncharacterized protein</fullName>
    </submittedName>
</protein>
<evidence type="ECO:0000313" key="3">
    <source>
        <dbReference type="Proteomes" id="UP001549112"/>
    </source>
</evidence>
<dbReference type="Proteomes" id="UP001549112">
    <property type="component" value="Unassembled WGS sequence"/>
</dbReference>
<keyword evidence="1" id="KW-0472">Membrane</keyword>
<feature type="transmembrane region" description="Helical" evidence="1">
    <location>
        <begin position="9"/>
        <end position="26"/>
    </location>
</feature>
<accession>A0ABV2FQA9</accession>
<sequence>MLRWIHKQIYFYALIPCLPYAAYFSYIVEPPFFLIILSLPNILIIVSLLYILRNFMVQQLFKQDFIERIVWHGYIILL</sequence>
<keyword evidence="1" id="KW-0812">Transmembrane</keyword>
<gene>
    <name evidence="2" type="ORF">ABID39_001462</name>
</gene>
<name>A0ABV2FQA9_9HYPH</name>
<evidence type="ECO:0000313" key="2">
    <source>
        <dbReference type="EMBL" id="MET3560753.1"/>
    </source>
</evidence>
<keyword evidence="3" id="KW-1185">Reference proteome</keyword>
<keyword evidence="1" id="KW-1133">Transmembrane helix</keyword>
<comment type="caution">
    <text evidence="2">The sequence shown here is derived from an EMBL/GenBank/DDBJ whole genome shotgun (WGS) entry which is preliminary data.</text>
</comment>
<feature type="transmembrane region" description="Helical" evidence="1">
    <location>
        <begin position="32"/>
        <end position="52"/>
    </location>
</feature>
<proteinExistence type="predicted"/>
<evidence type="ECO:0000256" key="1">
    <source>
        <dbReference type="SAM" id="Phobius"/>
    </source>
</evidence>
<dbReference type="EMBL" id="JBEPLT010000020">
    <property type="protein sequence ID" value="MET3560753.1"/>
    <property type="molecule type" value="Genomic_DNA"/>
</dbReference>